<feature type="compositionally biased region" description="Low complexity" evidence="1">
    <location>
        <begin position="116"/>
        <end position="132"/>
    </location>
</feature>
<dbReference type="RefSeq" id="XP_016242574.1">
    <property type="nucleotide sequence ID" value="XM_016399762.1"/>
</dbReference>
<feature type="compositionally biased region" description="Polar residues" evidence="1">
    <location>
        <begin position="52"/>
        <end position="65"/>
    </location>
</feature>
<dbReference type="AlphaFoldDB" id="A0A0D2BTI1"/>
<dbReference type="HOGENOM" id="CLU_043292_0_0_1"/>
<dbReference type="STRING" id="569365.A0A0D2BTI1"/>
<dbReference type="GeneID" id="27351444"/>
<dbReference type="Proteomes" id="UP000054466">
    <property type="component" value="Unassembled WGS sequence"/>
</dbReference>
<evidence type="ECO:0000313" key="2">
    <source>
        <dbReference type="EMBL" id="KIW22358.1"/>
    </source>
</evidence>
<sequence length="498" mass="53428">MPASIPKRILSPIKANSAMPDASSAATSGKAPQKIQLDAKEPTRLEPGTASLRATSDASARTPSDPSKPPDLRLATKTSTIHTAERGGRLVPCHSRSQSSSNAGTTRPASSAPKLATATASSRSQQATSNRSPGDTRLPVAKSHSRALSASARPKPNADTAAVREVVPRATRPIASHGLSGGNASSSSGRPIVKPGRKPEFNVHQQHYSPKKQTTISTAVTPLAPLASRHVAVRSGSAGRVIPGSGIAHLEDEVLQLSLVHEKSAVTFQHYEASMKSQLKTGLEGVEHQLSTLKSLRHDRQANLNASAVGRWLDQERARQDVDRAGSDALLVLARCLEELEKISSVHGPLEAAMKMFDEWYVYASSRRPTYAGDNLFRKGNSEEKACFLHPMDPQWSALVSSVDDRVNACAALLAGLHTPPGSSSMGPLIEMHCTLAEQILQEICICRSIEGLMLREQQERLAREVEQALSDAELHHSIEEAHDTSRTGIWDLRGKAP</sequence>
<feature type="compositionally biased region" description="Low complexity" evidence="1">
    <location>
        <begin position="176"/>
        <end position="189"/>
    </location>
</feature>
<feature type="region of interest" description="Disordered" evidence="1">
    <location>
        <begin position="173"/>
        <end position="192"/>
    </location>
</feature>
<dbReference type="OrthoDB" id="432544at2759"/>
<feature type="region of interest" description="Disordered" evidence="1">
    <location>
        <begin position="1"/>
        <end position="166"/>
    </location>
</feature>
<protein>
    <submittedName>
        <fullName evidence="2">Uncharacterized protein</fullName>
    </submittedName>
</protein>
<evidence type="ECO:0000313" key="3">
    <source>
        <dbReference type="Proteomes" id="UP000054466"/>
    </source>
</evidence>
<organism evidence="2 3">
    <name type="scientific">Cladophialophora immunda</name>
    <dbReference type="NCBI Taxonomy" id="569365"/>
    <lineage>
        <taxon>Eukaryota</taxon>
        <taxon>Fungi</taxon>
        <taxon>Dikarya</taxon>
        <taxon>Ascomycota</taxon>
        <taxon>Pezizomycotina</taxon>
        <taxon>Eurotiomycetes</taxon>
        <taxon>Chaetothyriomycetidae</taxon>
        <taxon>Chaetothyriales</taxon>
        <taxon>Herpotrichiellaceae</taxon>
        <taxon>Cladophialophora</taxon>
    </lineage>
</organism>
<gene>
    <name evidence="2" type="ORF">PV07_12250</name>
</gene>
<proteinExistence type="predicted"/>
<dbReference type="VEuPathDB" id="FungiDB:PV07_12250"/>
<dbReference type="EMBL" id="KN847047">
    <property type="protein sequence ID" value="KIW22358.1"/>
    <property type="molecule type" value="Genomic_DNA"/>
</dbReference>
<accession>A0A0D2BTI1</accession>
<feature type="compositionally biased region" description="Polar residues" evidence="1">
    <location>
        <begin position="95"/>
        <end position="109"/>
    </location>
</feature>
<name>A0A0D2BTI1_9EURO</name>
<evidence type="ECO:0000256" key="1">
    <source>
        <dbReference type="SAM" id="MobiDB-lite"/>
    </source>
</evidence>
<keyword evidence="3" id="KW-1185">Reference proteome</keyword>
<reference evidence="2 3" key="1">
    <citation type="submission" date="2015-01" db="EMBL/GenBank/DDBJ databases">
        <title>The Genome Sequence of Cladophialophora immunda CBS83496.</title>
        <authorList>
            <consortium name="The Broad Institute Genomics Platform"/>
            <person name="Cuomo C."/>
            <person name="de Hoog S."/>
            <person name="Gorbushina A."/>
            <person name="Stielow B."/>
            <person name="Teixiera M."/>
            <person name="Abouelleil A."/>
            <person name="Chapman S.B."/>
            <person name="Priest M."/>
            <person name="Young S.K."/>
            <person name="Wortman J."/>
            <person name="Nusbaum C."/>
            <person name="Birren B."/>
        </authorList>
    </citation>
    <scope>NUCLEOTIDE SEQUENCE [LARGE SCALE GENOMIC DNA]</scope>
    <source>
        <strain evidence="2 3">CBS 83496</strain>
    </source>
</reference>